<organism evidence="1 2">
    <name type="scientific">Paraphaeosphaeria sporulosa</name>
    <dbReference type="NCBI Taxonomy" id="1460663"/>
    <lineage>
        <taxon>Eukaryota</taxon>
        <taxon>Fungi</taxon>
        <taxon>Dikarya</taxon>
        <taxon>Ascomycota</taxon>
        <taxon>Pezizomycotina</taxon>
        <taxon>Dothideomycetes</taxon>
        <taxon>Pleosporomycetidae</taxon>
        <taxon>Pleosporales</taxon>
        <taxon>Massarineae</taxon>
        <taxon>Didymosphaeriaceae</taxon>
        <taxon>Paraphaeosphaeria</taxon>
    </lineage>
</organism>
<dbReference type="PANTHER" id="PTHR37466">
    <property type="entry name" value="SLR1628 PROTEIN"/>
    <property type="match status" value="1"/>
</dbReference>
<accession>A0A177C470</accession>
<keyword evidence="2" id="KW-1185">Reference proteome</keyword>
<dbReference type="InParanoid" id="A0A177C470"/>
<evidence type="ECO:0000313" key="1">
    <source>
        <dbReference type="EMBL" id="OAG02206.1"/>
    </source>
</evidence>
<dbReference type="PANTHER" id="PTHR37466:SF1">
    <property type="entry name" value="SLR1628 PROTEIN"/>
    <property type="match status" value="1"/>
</dbReference>
<gene>
    <name evidence="1" type="ORF">CC84DRAFT_1006991</name>
</gene>
<name>A0A177C470_9PLEO</name>
<dbReference type="AlphaFoldDB" id="A0A177C470"/>
<reference evidence="1 2" key="1">
    <citation type="submission" date="2016-05" db="EMBL/GenBank/DDBJ databases">
        <title>Comparative analysis of secretome profiles of manganese(II)-oxidizing ascomycete fungi.</title>
        <authorList>
            <consortium name="DOE Joint Genome Institute"/>
            <person name="Zeiner C.A."/>
            <person name="Purvine S.O."/>
            <person name="Zink E.M."/>
            <person name="Wu S."/>
            <person name="Pasa-Tolic L."/>
            <person name="Chaput D.L."/>
            <person name="Haridas S."/>
            <person name="Grigoriev I.V."/>
            <person name="Santelli C.M."/>
            <person name="Hansel C.M."/>
        </authorList>
    </citation>
    <scope>NUCLEOTIDE SEQUENCE [LARGE SCALE GENOMIC DNA]</scope>
    <source>
        <strain evidence="1 2">AP3s5-JAC2a</strain>
    </source>
</reference>
<protein>
    <submittedName>
        <fullName evidence="1">Uncharacterized protein</fullName>
    </submittedName>
</protein>
<dbReference type="RefSeq" id="XP_018032571.1">
    <property type="nucleotide sequence ID" value="XM_018173340.1"/>
</dbReference>
<sequence>MPAKHEQGAIDVKQKNVLHKPLARLSAPASSSKNLPSTVHAGFCTSGSPIAAILTASFLDFSSKQGLDLRGAGVKEGSRYCIDTALWKKAVDGGIKDVQVKLEASHEHKSSISESHLWNFLTETTSGMSSKD</sequence>
<evidence type="ECO:0000313" key="2">
    <source>
        <dbReference type="Proteomes" id="UP000077069"/>
    </source>
</evidence>
<dbReference type="EMBL" id="KV441556">
    <property type="protein sequence ID" value="OAG02206.1"/>
    <property type="molecule type" value="Genomic_DNA"/>
</dbReference>
<dbReference type="Gene3D" id="3.30.56.110">
    <property type="entry name" value="Protein of unknown function DUF2237"/>
    <property type="match status" value="1"/>
</dbReference>
<dbReference type="GeneID" id="28756826"/>
<dbReference type="Proteomes" id="UP000077069">
    <property type="component" value="Unassembled WGS sequence"/>
</dbReference>
<dbReference type="Pfam" id="PF09996">
    <property type="entry name" value="DUF2237"/>
    <property type="match status" value="1"/>
</dbReference>
<dbReference type="OrthoDB" id="1517790at2759"/>
<proteinExistence type="predicted"/>
<dbReference type="InterPro" id="IPR018714">
    <property type="entry name" value="DUF2237"/>
</dbReference>